<evidence type="ECO:0000256" key="11">
    <source>
        <dbReference type="ARBA" id="ARBA00026081"/>
    </source>
</evidence>
<feature type="transmembrane region" description="Helical" evidence="12">
    <location>
        <begin position="296"/>
        <end position="316"/>
    </location>
</feature>
<evidence type="ECO:0000256" key="5">
    <source>
        <dbReference type="ARBA" id="ARBA00022448"/>
    </source>
</evidence>
<evidence type="ECO:0000256" key="3">
    <source>
        <dbReference type="ARBA" id="ARBA00007725"/>
    </source>
</evidence>
<dbReference type="Pfam" id="PF03739">
    <property type="entry name" value="LptF_LptG"/>
    <property type="match status" value="1"/>
</dbReference>
<feature type="transmembrane region" description="Helical" evidence="12">
    <location>
        <begin position="328"/>
        <end position="350"/>
    </location>
</feature>
<accession>A0ABQ6DX07</accession>
<evidence type="ECO:0000256" key="7">
    <source>
        <dbReference type="ARBA" id="ARBA00022519"/>
    </source>
</evidence>
<dbReference type="NCBIfam" id="TIGR04407">
    <property type="entry name" value="LptF_YjgP"/>
    <property type="match status" value="1"/>
</dbReference>
<gene>
    <name evidence="13" type="ORF">GCM10007916_05960</name>
</gene>
<evidence type="ECO:0000256" key="4">
    <source>
        <dbReference type="ARBA" id="ARBA00014213"/>
    </source>
</evidence>
<evidence type="ECO:0000256" key="1">
    <source>
        <dbReference type="ARBA" id="ARBA00002265"/>
    </source>
</evidence>
<organism evidence="13 14">
    <name type="scientific">Psychromonas marina</name>
    <dbReference type="NCBI Taxonomy" id="88364"/>
    <lineage>
        <taxon>Bacteria</taxon>
        <taxon>Pseudomonadati</taxon>
        <taxon>Pseudomonadota</taxon>
        <taxon>Gammaproteobacteria</taxon>
        <taxon>Alteromonadales</taxon>
        <taxon>Psychromonadaceae</taxon>
        <taxon>Psychromonas</taxon>
    </lineage>
</organism>
<dbReference type="Proteomes" id="UP001157353">
    <property type="component" value="Unassembled WGS sequence"/>
</dbReference>
<evidence type="ECO:0000256" key="9">
    <source>
        <dbReference type="ARBA" id="ARBA00022989"/>
    </source>
</evidence>
<dbReference type="InterPro" id="IPR005495">
    <property type="entry name" value="LptG/LptF_permease"/>
</dbReference>
<comment type="subunit">
    <text evidence="11">Component of the lipopolysaccharide transport and assembly complex. The LptBFG transporter is composed of two ATP-binding proteins (LptB) and two transmembrane proteins (LptF and LptG).</text>
</comment>
<evidence type="ECO:0000256" key="6">
    <source>
        <dbReference type="ARBA" id="ARBA00022475"/>
    </source>
</evidence>
<reference evidence="14" key="1">
    <citation type="journal article" date="2019" name="Int. J. Syst. Evol. Microbiol.">
        <title>The Global Catalogue of Microorganisms (GCM) 10K type strain sequencing project: providing services to taxonomists for standard genome sequencing and annotation.</title>
        <authorList>
            <consortium name="The Broad Institute Genomics Platform"/>
            <consortium name="The Broad Institute Genome Sequencing Center for Infectious Disease"/>
            <person name="Wu L."/>
            <person name="Ma J."/>
        </authorList>
    </citation>
    <scope>NUCLEOTIDE SEQUENCE [LARGE SCALE GENOMIC DNA]</scope>
    <source>
        <strain evidence="14">NBRC 103166</strain>
    </source>
</reference>
<feature type="transmembrane region" description="Helical" evidence="12">
    <location>
        <begin position="52"/>
        <end position="77"/>
    </location>
</feature>
<sequence>MILLRYLMLETFKSQVGILFVLLLIFVSQKFIVILEKAINGVIPPDLVLTLLYLNLPTLGTLMLPISFYLAILFAHGRLHGESEMVAMTSCGYSPNKVLKATLVLSLFTFAFASFNSLYLAPLAENKMVSVIEEAESDAGAATLIEGRFHQTSDKGGVVYVEKFNKGQQLERVFAAHWPKEENRAPSVITSLTGSVDNKQDGTWLTLNDGQRYAGIVGQADFDNSHFDKFEVHIANREVTEKKRGVEALTTAQLFSVKDPSYQAELQWRFAIPISILMITFLAVPMAKVNPRQGRYAKLLPALALYLTFFLLLSTSRSLIEDGTLPAFTIWMVQLLFLGAGIILHLQALGKFSGPKKRKKIIKAEA</sequence>
<feature type="transmembrane region" description="Helical" evidence="12">
    <location>
        <begin position="98"/>
        <end position="121"/>
    </location>
</feature>
<name>A0ABQ6DX07_9GAMM</name>
<evidence type="ECO:0000313" key="13">
    <source>
        <dbReference type="EMBL" id="GLS89529.1"/>
    </source>
</evidence>
<evidence type="ECO:0000256" key="10">
    <source>
        <dbReference type="ARBA" id="ARBA00023136"/>
    </source>
</evidence>
<protein>
    <recommendedName>
        <fullName evidence="4">Lipopolysaccharide export system permease protein LptF</fullName>
    </recommendedName>
</protein>
<proteinExistence type="inferred from homology"/>
<evidence type="ECO:0000256" key="2">
    <source>
        <dbReference type="ARBA" id="ARBA00004429"/>
    </source>
</evidence>
<keyword evidence="6" id="KW-1003">Cell membrane</keyword>
<dbReference type="RefSeq" id="WP_284202643.1">
    <property type="nucleotide sequence ID" value="NZ_BSPQ01000001.1"/>
</dbReference>
<keyword evidence="14" id="KW-1185">Reference proteome</keyword>
<evidence type="ECO:0000313" key="14">
    <source>
        <dbReference type="Proteomes" id="UP001157353"/>
    </source>
</evidence>
<keyword evidence="9 12" id="KW-1133">Transmembrane helix</keyword>
<comment type="caution">
    <text evidence="13">The sequence shown here is derived from an EMBL/GenBank/DDBJ whole genome shotgun (WGS) entry which is preliminary data.</text>
</comment>
<comment type="similarity">
    <text evidence="3">Belongs to the LptF/LptG family.</text>
</comment>
<keyword evidence="5" id="KW-0813">Transport</keyword>
<evidence type="ECO:0000256" key="12">
    <source>
        <dbReference type="SAM" id="Phobius"/>
    </source>
</evidence>
<dbReference type="InterPro" id="IPR030922">
    <property type="entry name" value="LptF"/>
</dbReference>
<keyword evidence="7" id="KW-0997">Cell inner membrane</keyword>
<dbReference type="PANTHER" id="PTHR33529:SF7">
    <property type="entry name" value="LIPOPOLYSACCHARIDE EXPORT SYSTEM PERMEASE PROTEIN LPTF"/>
    <property type="match status" value="1"/>
</dbReference>
<evidence type="ECO:0000256" key="8">
    <source>
        <dbReference type="ARBA" id="ARBA00022692"/>
    </source>
</evidence>
<feature type="transmembrane region" description="Helical" evidence="12">
    <location>
        <begin position="12"/>
        <end position="32"/>
    </location>
</feature>
<dbReference type="EMBL" id="BSPQ01000001">
    <property type="protein sequence ID" value="GLS89529.1"/>
    <property type="molecule type" value="Genomic_DNA"/>
</dbReference>
<comment type="function">
    <text evidence="1">Part of the ABC transporter complex LptBFG involved in the translocation of lipopolysaccharide (LPS) from the inner membrane to the outer membrane.</text>
</comment>
<dbReference type="PANTHER" id="PTHR33529">
    <property type="entry name" value="SLR0882 PROTEIN-RELATED"/>
    <property type="match status" value="1"/>
</dbReference>
<keyword evidence="10 12" id="KW-0472">Membrane</keyword>
<keyword evidence="8 12" id="KW-0812">Transmembrane</keyword>
<comment type="subcellular location">
    <subcellularLocation>
        <location evidence="2">Cell inner membrane</location>
        <topology evidence="2">Multi-pass membrane protein</topology>
    </subcellularLocation>
</comment>